<dbReference type="Pfam" id="PF15355">
    <property type="entry name" value="Chisel"/>
    <property type="match status" value="1"/>
</dbReference>
<reference evidence="5" key="1">
    <citation type="submission" date="2021-01" db="EMBL/GenBank/DDBJ databases">
        <authorList>
            <person name="Zahm M."/>
            <person name="Roques C."/>
            <person name="Cabau C."/>
            <person name="Klopp C."/>
            <person name="Donnadieu C."/>
            <person name="Jouanno E."/>
            <person name="Lampietro C."/>
            <person name="Louis A."/>
            <person name="Herpin A."/>
            <person name="Echchiki A."/>
            <person name="Berthelot C."/>
            <person name="Parey E."/>
            <person name="Roest-Crollius H."/>
            <person name="Braasch I."/>
            <person name="Postlethwait J."/>
            <person name="Bobe J."/>
            <person name="Montfort J."/>
            <person name="Bouchez O."/>
            <person name="Begum T."/>
            <person name="Mejri S."/>
            <person name="Adams A."/>
            <person name="Chen W.-J."/>
            <person name="Guiguen Y."/>
        </authorList>
    </citation>
    <scope>NUCLEOTIDE SEQUENCE</scope>
    <source>
        <tissue evidence="5">Blood</tissue>
    </source>
</reference>
<dbReference type="Proteomes" id="UP000829720">
    <property type="component" value="Unassembled WGS sequence"/>
</dbReference>
<comment type="function">
    <text evidence="1">Plays a role in the regulatory network through which muscle cells coordinate their structural and functional states during growth, adaptation, and repair.</text>
</comment>
<gene>
    <name evidence="5" type="ORF">AGOR_G00141930</name>
</gene>
<proteinExistence type="inferred from homology"/>
<evidence type="ECO:0000256" key="1">
    <source>
        <dbReference type="ARBA" id="ARBA00002671"/>
    </source>
</evidence>
<protein>
    <recommendedName>
        <fullName evidence="3">Small muscular protein</fullName>
    </recommendedName>
</protein>
<dbReference type="GO" id="GO:0005927">
    <property type="term" value="C:muscle tendon junction"/>
    <property type="evidence" value="ECO:0007669"/>
    <property type="project" value="TreeGrafter"/>
</dbReference>
<dbReference type="InterPro" id="IPR029268">
    <property type="entry name" value="Chisel"/>
</dbReference>
<evidence type="ECO:0000256" key="4">
    <source>
        <dbReference type="SAM" id="MobiDB-lite"/>
    </source>
</evidence>
<sequence length="208" mass="22707">MWNADPIRQRDGGSFLLLCLSQLQIGQRFNKERSPAHCTSPEHRREDLEESRQGVARPGGAHRAVRSSSLTAQRPGTAVALIRYSLRRVKGAPQGPSPQQPPHSVQVILKVVCTQDSSLNKMSKQPSSNVKALQANLNIPMGALRPGAGHPVKRKEETTCQEEAPPQAPSTSPEEKKQLPGAVKLPGPAVNLSEIQNVKSELRWVTKD</sequence>
<comment type="similarity">
    <text evidence="2">Belongs to the SMPX family.</text>
</comment>
<dbReference type="PANTHER" id="PTHR17416">
    <property type="entry name" value="SMALL MUSCULAR PROTEIN"/>
    <property type="match status" value="1"/>
</dbReference>
<dbReference type="OrthoDB" id="8868927at2759"/>
<feature type="compositionally biased region" description="Basic and acidic residues" evidence="4">
    <location>
        <begin position="30"/>
        <end position="52"/>
    </location>
</feature>
<keyword evidence="6" id="KW-1185">Reference proteome</keyword>
<feature type="region of interest" description="Disordered" evidence="4">
    <location>
        <begin position="30"/>
        <end position="72"/>
    </location>
</feature>
<dbReference type="EMBL" id="JAERUA010000013">
    <property type="protein sequence ID" value="KAI1891259.1"/>
    <property type="molecule type" value="Genomic_DNA"/>
</dbReference>
<evidence type="ECO:0000313" key="6">
    <source>
        <dbReference type="Proteomes" id="UP000829720"/>
    </source>
</evidence>
<dbReference type="GO" id="GO:0031430">
    <property type="term" value="C:M band"/>
    <property type="evidence" value="ECO:0007669"/>
    <property type="project" value="TreeGrafter"/>
</dbReference>
<feature type="region of interest" description="Disordered" evidence="4">
    <location>
        <begin position="141"/>
        <end position="188"/>
    </location>
</feature>
<name>A0A8T3D0V0_9TELE</name>
<dbReference type="PANTHER" id="PTHR17416:SF0">
    <property type="entry name" value="SMALL MUSCULAR PROTEIN"/>
    <property type="match status" value="1"/>
</dbReference>
<organism evidence="5 6">
    <name type="scientific">Albula goreensis</name>
    <dbReference type="NCBI Taxonomy" id="1534307"/>
    <lineage>
        <taxon>Eukaryota</taxon>
        <taxon>Metazoa</taxon>
        <taxon>Chordata</taxon>
        <taxon>Craniata</taxon>
        <taxon>Vertebrata</taxon>
        <taxon>Euteleostomi</taxon>
        <taxon>Actinopterygii</taxon>
        <taxon>Neopterygii</taxon>
        <taxon>Teleostei</taxon>
        <taxon>Albuliformes</taxon>
        <taxon>Albulidae</taxon>
        <taxon>Albula</taxon>
    </lineage>
</organism>
<evidence type="ECO:0000256" key="3">
    <source>
        <dbReference type="ARBA" id="ARBA00019350"/>
    </source>
</evidence>
<comment type="caution">
    <text evidence="5">The sequence shown here is derived from an EMBL/GenBank/DDBJ whole genome shotgun (WGS) entry which is preliminary data.</text>
</comment>
<dbReference type="AlphaFoldDB" id="A0A8T3D0V0"/>
<dbReference type="GO" id="GO:0043034">
    <property type="term" value="C:costamere"/>
    <property type="evidence" value="ECO:0007669"/>
    <property type="project" value="TreeGrafter"/>
</dbReference>
<evidence type="ECO:0000313" key="5">
    <source>
        <dbReference type="EMBL" id="KAI1891259.1"/>
    </source>
</evidence>
<accession>A0A8T3D0V0</accession>
<evidence type="ECO:0000256" key="2">
    <source>
        <dbReference type="ARBA" id="ARBA00007875"/>
    </source>
</evidence>